<organism evidence="2 3">
    <name type="scientific">Xenopus laevis</name>
    <name type="common">African clawed frog</name>
    <dbReference type="NCBI Taxonomy" id="8355"/>
    <lineage>
        <taxon>Eukaryota</taxon>
        <taxon>Metazoa</taxon>
        <taxon>Chordata</taxon>
        <taxon>Craniata</taxon>
        <taxon>Vertebrata</taxon>
        <taxon>Euteleostomi</taxon>
        <taxon>Amphibia</taxon>
        <taxon>Batrachia</taxon>
        <taxon>Anura</taxon>
        <taxon>Pipoidea</taxon>
        <taxon>Pipidae</taxon>
        <taxon>Xenopodinae</taxon>
        <taxon>Xenopus</taxon>
        <taxon>Xenopus</taxon>
    </lineage>
</organism>
<evidence type="ECO:0000313" key="2">
    <source>
        <dbReference type="EMBL" id="OCT98124.1"/>
    </source>
</evidence>
<accession>A0A974DU03</accession>
<feature type="chain" id="PRO_5036940847" description="Secreted protein" evidence="1">
    <location>
        <begin position="23"/>
        <end position="71"/>
    </location>
</feature>
<dbReference type="EMBL" id="CM004467">
    <property type="protein sequence ID" value="OCT98124.1"/>
    <property type="molecule type" value="Genomic_DNA"/>
</dbReference>
<feature type="signal peptide" evidence="1">
    <location>
        <begin position="1"/>
        <end position="22"/>
    </location>
</feature>
<dbReference type="Proteomes" id="UP000694892">
    <property type="component" value="Chromosome 1S"/>
</dbReference>
<evidence type="ECO:0000313" key="3">
    <source>
        <dbReference type="Proteomes" id="UP000694892"/>
    </source>
</evidence>
<proteinExistence type="predicted"/>
<protein>
    <recommendedName>
        <fullName evidence="4">Secreted protein</fullName>
    </recommendedName>
</protein>
<dbReference type="AlphaFoldDB" id="A0A974DU03"/>
<evidence type="ECO:0000256" key="1">
    <source>
        <dbReference type="SAM" id="SignalP"/>
    </source>
</evidence>
<keyword evidence="1" id="KW-0732">Signal</keyword>
<reference evidence="3" key="1">
    <citation type="journal article" date="2016" name="Nature">
        <title>Genome evolution in the allotetraploid frog Xenopus laevis.</title>
        <authorList>
            <person name="Session A.M."/>
            <person name="Uno Y."/>
            <person name="Kwon T."/>
            <person name="Chapman J.A."/>
            <person name="Toyoda A."/>
            <person name="Takahashi S."/>
            <person name="Fukui A."/>
            <person name="Hikosaka A."/>
            <person name="Suzuki A."/>
            <person name="Kondo M."/>
            <person name="van Heeringen S.J."/>
            <person name="Quigley I."/>
            <person name="Heinz S."/>
            <person name="Ogino H."/>
            <person name="Ochi H."/>
            <person name="Hellsten U."/>
            <person name="Lyons J.B."/>
            <person name="Simakov O."/>
            <person name="Putnam N."/>
            <person name="Stites J."/>
            <person name="Kuroki Y."/>
            <person name="Tanaka T."/>
            <person name="Michiue T."/>
            <person name="Watanabe M."/>
            <person name="Bogdanovic O."/>
            <person name="Lister R."/>
            <person name="Georgiou G."/>
            <person name="Paranjpe S.S."/>
            <person name="van Kruijsbergen I."/>
            <person name="Shu S."/>
            <person name="Carlson J."/>
            <person name="Kinoshita T."/>
            <person name="Ohta Y."/>
            <person name="Mawaribuchi S."/>
            <person name="Jenkins J."/>
            <person name="Grimwood J."/>
            <person name="Schmutz J."/>
            <person name="Mitros T."/>
            <person name="Mozaffari S.V."/>
            <person name="Suzuki Y."/>
            <person name="Haramoto Y."/>
            <person name="Yamamoto T.S."/>
            <person name="Takagi C."/>
            <person name="Heald R."/>
            <person name="Miller K."/>
            <person name="Haudenschild C."/>
            <person name="Kitzman J."/>
            <person name="Nakayama T."/>
            <person name="Izutsu Y."/>
            <person name="Robert J."/>
            <person name="Fortriede J."/>
            <person name="Burns K."/>
            <person name="Lotay V."/>
            <person name="Karimi K."/>
            <person name="Yasuoka Y."/>
            <person name="Dichmann D.S."/>
            <person name="Flajnik M.F."/>
            <person name="Houston D.W."/>
            <person name="Shendure J."/>
            <person name="DuPasquier L."/>
            <person name="Vize P.D."/>
            <person name="Zorn A.M."/>
            <person name="Ito M."/>
            <person name="Marcotte E.M."/>
            <person name="Wallingford J.B."/>
            <person name="Ito Y."/>
            <person name="Asashima M."/>
            <person name="Ueno N."/>
            <person name="Matsuda Y."/>
            <person name="Veenstra G.J."/>
            <person name="Fujiyama A."/>
            <person name="Harland R.M."/>
            <person name="Taira M."/>
            <person name="Rokhsar D.S."/>
        </authorList>
    </citation>
    <scope>NUCLEOTIDE SEQUENCE [LARGE SCALE GENOMIC DNA]</scope>
    <source>
        <strain evidence="3">J</strain>
    </source>
</reference>
<evidence type="ECO:0008006" key="4">
    <source>
        <dbReference type="Google" id="ProtNLM"/>
    </source>
</evidence>
<name>A0A974DU03_XENLA</name>
<sequence length="71" mass="8464">MCSTVLSHIFFILSHLLSCFFSESLKSTLHCYHEVHIHIQYPATLQLFIKHSIRLRNNNRYWYVRNGTLIA</sequence>
<gene>
    <name evidence="2" type="ORF">XELAEV_18010353mg</name>
</gene>